<dbReference type="Pfam" id="PF11001">
    <property type="entry name" value="AFUB_07903_YDR124W_hel"/>
    <property type="match status" value="1"/>
</dbReference>
<evidence type="ECO:0000313" key="3">
    <source>
        <dbReference type="EMBL" id="WRT67190.1"/>
    </source>
</evidence>
<feature type="compositionally biased region" description="Acidic residues" evidence="1">
    <location>
        <begin position="109"/>
        <end position="138"/>
    </location>
</feature>
<feature type="region of interest" description="Disordered" evidence="1">
    <location>
        <begin position="501"/>
        <end position="531"/>
    </location>
</feature>
<feature type="region of interest" description="Disordered" evidence="1">
    <location>
        <begin position="543"/>
        <end position="640"/>
    </location>
</feature>
<feature type="compositionally biased region" description="Low complexity" evidence="1">
    <location>
        <begin position="572"/>
        <end position="600"/>
    </location>
</feature>
<dbReference type="InterPro" id="IPR021264">
    <property type="entry name" value="AFUB_079030/YDR124W-like"/>
</dbReference>
<feature type="region of interest" description="Disordered" evidence="1">
    <location>
        <begin position="105"/>
        <end position="138"/>
    </location>
</feature>
<protein>
    <recommendedName>
        <fullName evidence="2">Subtelomeric hrmA-associated cluster protein AFUB-079030/YDR124W-like helical bundle domain-containing protein</fullName>
    </recommendedName>
</protein>
<dbReference type="GeneID" id="87956287"/>
<feature type="domain" description="Subtelomeric hrmA-associated cluster protein AFUB-079030/YDR124W-like helical bundle" evidence="2">
    <location>
        <begin position="215"/>
        <end position="328"/>
    </location>
</feature>
<dbReference type="PANTHER" id="PTHR36102:SF1">
    <property type="entry name" value="YDR124W-LIKE HELICAL BUNDLE DOMAIN-CONTAINING PROTEIN"/>
    <property type="match status" value="1"/>
</dbReference>
<dbReference type="InterPro" id="IPR047092">
    <property type="entry name" value="AFUB_07903/YDR124W-like_hel"/>
</dbReference>
<name>A0ABZ1D1B0_9TREE</name>
<keyword evidence="4" id="KW-1185">Reference proteome</keyword>
<evidence type="ECO:0000256" key="1">
    <source>
        <dbReference type="SAM" id="MobiDB-lite"/>
    </source>
</evidence>
<dbReference type="InterPro" id="IPR023278">
    <property type="entry name" value="Ethylene_insens-like_DNA-bd"/>
</dbReference>
<feature type="region of interest" description="Disordered" evidence="1">
    <location>
        <begin position="418"/>
        <end position="471"/>
    </location>
</feature>
<evidence type="ECO:0000259" key="2">
    <source>
        <dbReference type="Pfam" id="PF11001"/>
    </source>
</evidence>
<gene>
    <name evidence="3" type="ORF">IL334_004156</name>
</gene>
<accession>A0ABZ1D1B0</accession>
<dbReference type="PANTHER" id="PTHR36102">
    <property type="entry name" value="CHROMOSOME 10, WHOLE GENOME SHOTGUN SEQUENCE"/>
    <property type="match status" value="1"/>
</dbReference>
<reference evidence="3 4" key="1">
    <citation type="submission" date="2024-01" db="EMBL/GenBank/DDBJ databases">
        <title>Comparative genomics of Cryptococcus and Kwoniella reveals pathogenesis evolution and contrasting modes of karyotype evolution via chromosome fusion or intercentromeric recombination.</title>
        <authorList>
            <person name="Coelho M.A."/>
            <person name="David-Palma M."/>
            <person name="Shea T."/>
            <person name="Bowers K."/>
            <person name="McGinley-Smith S."/>
            <person name="Mohammad A.W."/>
            <person name="Gnirke A."/>
            <person name="Yurkov A.M."/>
            <person name="Nowrousian M."/>
            <person name="Sun S."/>
            <person name="Cuomo C.A."/>
            <person name="Heitman J."/>
        </authorList>
    </citation>
    <scope>NUCLEOTIDE SEQUENCE [LARGE SCALE GENOMIC DNA]</scope>
    <source>
        <strain evidence="3">CBS 11374</strain>
    </source>
</reference>
<proteinExistence type="predicted"/>
<feature type="compositionally biased region" description="Low complexity" evidence="1">
    <location>
        <begin position="504"/>
        <end position="526"/>
    </location>
</feature>
<dbReference type="SUPFAM" id="SSF116768">
    <property type="entry name" value="DNA-binding domain of EIN3-like"/>
    <property type="match status" value="1"/>
</dbReference>
<feature type="compositionally biased region" description="Low complexity" evidence="1">
    <location>
        <begin position="543"/>
        <end position="558"/>
    </location>
</feature>
<organism evidence="3 4">
    <name type="scientific">Kwoniella shivajii</name>
    <dbReference type="NCBI Taxonomy" id="564305"/>
    <lineage>
        <taxon>Eukaryota</taxon>
        <taxon>Fungi</taxon>
        <taxon>Dikarya</taxon>
        <taxon>Basidiomycota</taxon>
        <taxon>Agaricomycotina</taxon>
        <taxon>Tremellomycetes</taxon>
        <taxon>Tremellales</taxon>
        <taxon>Cryptococcaceae</taxon>
        <taxon>Kwoniella</taxon>
    </lineage>
</organism>
<feature type="compositionally biased region" description="Low complexity" evidence="1">
    <location>
        <begin position="419"/>
        <end position="440"/>
    </location>
</feature>
<evidence type="ECO:0000313" key="4">
    <source>
        <dbReference type="Proteomes" id="UP001329825"/>
    </source>
</evidence>
<dbReference type="EMBL" id="CP141885">
    <property type="protein sequence ID" value="WRT67190.1"/>
    <property type="molecule type" value="Genomic_DNA"/>
</dbReference>
<feature type="compositionally biased region" description="Polar residues" evidence="1">
    <location>
        <begin position="441"/>
        <end position="450"/>
    </location>
</feature>
<dbReference type="Proteomes" id="UP001329825">
    <property type="component" value="Chromosome 5"/>
</dbReference>
<dbReference type="RefSeq" id="XP_062791930.1">
    <property type="nucleotide sequence ID" value="XM_062935879.1"/>
</dbReference>
<sequence length="640" mass="72318">MPRIPVRTTPYHALPRCTRHYKSKRDLILRALGKASFINGSQFVIAWISPKGDTDIFASELLQSAVKDKEGGGVLNKKELEKEAARVKQEMVRRWDEIRRMEEKGEVPTLDEDSLAMNEGEVEEDVEGEVEGENDEELDGDKTLVDEVDLSNLDTPLKLVNGTTGLGISTKRLSPLTGTGSGTGSGMYSTFSTTNSLTPRSSTPISPMQTIILKPNEIENFYMERFTNLQQQTCKLVVKAWIKIIEPKKQMKFPYNKGEEFKPSWWPEGVKHREPDHLPKDERKLLLISIIRNASVNVARLQLSTAETSALISASKLAILREIYIVAKEEERRRQMGDTTSDLIIELPIIPQQTSNGSPEPAVKNEKRSHSLMSISEDNKENINTYELAITANGQGYPTHVGKKHKSHPRLPALSLSNHQQQLQQAQQAQQQLQQQQHQQYDSPYTTSPSPFAYAPQPQHHQHQHQHNQHLQAHVWGETRINSATSSTNSHLSPYAYATSDVHSNYSDSNSNSNSRSPNPDSNNGSQRQYQNQHHLAPLLNINTNTHSHSHSPTPTTIDSPAFPHSATIQTAPGSAPYYPQQQQQRSNQGGYMQQQQMEYLHQHQHQLQHHQQQQQPNETYGYPSPYLTDAWDGQYQQTV</sequence>